<dbReference type="WBParaSite" id="L893_g15567.t1">
    <property type="protein sequence ID" value="L893_g15567.t1"/>
    <property type="gene ID" value="L893_g15567"/>
</dbReference>
<organism evidence="1 2">
    <name type="scientific">Steinernema glaseri</name>
    <dbReference type="NCBI Taxonomy" id="37863"/>
    <lineage>
        <taxon>Eukaryota</taxon>
        <taxon>Metazoa</taxon>
        <taxon>Ecdysozoa</taxon>
        <taxon>Nematoda</taxon>
        <taxon>Chromadorea</taxon>
        <taxon>Rhabditida</taxon>
        <taxon>Tylenchina</taxon>
        <taxon>Panagrolaimomorpha</taxon>
        <taxon>Strongyloidoidea</taxon>
        <taxon>Steinernematidae</taxon>
        <taxon>Steinernema</taxon>
    </lineage>
</organism>
<keyword evidence="1" id="KW-1185">Reference proteome</keyword>
<sequence length="102" mass="11883">MQSTFVLYLRVKERGRRRGWEQKVTCDRRTVYTDTSFCDTHTVIPRSYLFAANIRYAPQECSQELSGAPRNSYVMTSSVRLRRMKGDRKTTRVALKGTTMAH</sequence>
<dbReference type="AlphaFoldDB" id="A0A1I7YEK5"/>
<evidence type="ECO:0000313" key="2">
    <source>
        <dbReference type="WBParaSite" id="L893_g15567.t1"/>
    </source>
</evidence>
<reference evidence="2" key="1">
    <citation type="submission" date="2016-11" db="UniProtKB">
        <authorList>
            <consortium name="WormBaseParasite"/>
        </authorList>
    </citation>
    <scope>IDENTIFICATION</scope>
</reference>
<accession>A0A1I7YEK5</accession>
<protein>
    <submittedName>
        <fullName evidence="2">Uncharacterized protein</fullName>
    </submittedName>
</protein>
<evidence type="ECO:0000313" key="1">
    <source>
        <dbReference type="Proteomes" id="UP000095287"/>
    </source>
</evidence>
<dbReference type="Proteomes" id="UP000095287">
    <property type="component" value="Unplaced"/>
</dbReference>
<proteinExistence type="predicted"/>
<name>A0A1I7YEK5_9BILA</name>